<reference evidence="1 2" key="1">
    <citation type="submission" date="2020-06" db="EMBL/GenBank/DDBJ databases">
        <title>Interaction of electrochemicaly active bacteria, Geobacter bremensis R4 on different carbon anode.</title>
        <authorList>
            <person name="Meng L."/>
            <person name="Yoshida N."/>
        </authorList>
    </citation>
    <scope>NUCLEOTIDE SEQUENCE [LARGE SCALE GENOMIC DNA]</scope>
    <source>
        <strain evidence="1 2">R4</strain>
    </source>
</reference>
<dbReference type="GO" id="GO:0005840">
    <property type="term" value="C:ribosome"/>
    <property type="evidence" value="ECO:0007669"/>
    <property type="project" value="UniProtKB-KW"/>
</dbReference>
<dbReference type="Proteomes" id="UP000515472">
    <property type="component" value="Chromosome"/>
</dbReference>
<gene>
    <name evidence="1" type="ORF">GEOBRER4_n1135</name>
</gene>
<proteinExistence type="predicted"/>
<protein>
    <submittedName>
        <fullName evidence="1">Protein, clustered with ribosomal protein L32p</fullName>
    </submittedName>
</protein>
<keyword evidence="2" id="KW-1185">Reference proteome</keyword>
<dbReference type="PANTHER" id="PTHR34374">
    <property type="entry name" value="LARGE RIBOSOMAL RNA SUBUNIT ACCUMULATION PROTEIN YCED HOMOLOG 1, CHLOROPLASTIC"/>
    <property type="match status" value="1"/>
</dbReference>
<accession>A0A7R7FS10</accession>
<dbReference type="Pfam" id="PF02620">
    <property type="entry name" value="YceD"/>
    <property type="match status" value="1"/>
</dbReference>
<dbReference type="EMBL" id="AP023213">
    <property type="protein sequence ID" value="BCO11253.1"/>
    <property type="molecule type" value="Genomic_DNA"/>
</dbReference>
<keyword evidence="1" id="KW-0687">Ribonucleoprotein</keyword>
<evidence type="ECO:0000313" key="1">
    <source>
        <dbReference type="EMBL" id="BCO11253.1"/>
    </source>
</evidence>
<dbReference type="AlphaFoldDB" id="A0A7R7FS10"/>
<dbReference type="InterPro" id="IPR003772">
    <property type="entry name" value="YceD"/>
</dbReference>
<organism evidence="1 2">
    <name type="scientific">Citrifermentans bremense</name>
    <dbReference type="NCBI Taxonomy" id="60035"/>
    <lineage>
        <taxon>Bacteria</taxon>
        <taxon>Pseudomonadati</taxon>
        <taxon>Thermodesulfobacteriota</taxon>
        <taxon>Desulfuromonadia</taxon>
        <taxon>Geobacterales</taxon>
        <taxon>Geobacteraceae</taxon>
        <taxon>Citrifermentans</taxon>
    </lineage>
</organism>
<keyword evidence="1" id="KW-0689">Ribosomal protein</keyword>
<sequence>MKKGETVLKIEIEKVKKKQVDLSEVEPASHFPALMEMEKAGECSFTTPVAAQVSAIWEYDHVRATGKVETAVKLTCSRCLAEYESPISSEFTIFYTEAKGDELDEEVELSDEELISASYTGDEIDLAPEIAEQVMLEVPYKPLCKESCLGLCPQCGADLNAGECGCDRGGINLKMAALKKIKIEK</sequence>
<dbReference type="PANTHER" id="PTHR34374:SF1">
    <property type="entry name" value="LARGE RIBOSOMAL RNA SUBUNIT ACCUMULATION PROTEIN YCED HOMOLOG 1, CHLOROPLASTIC"/>
    <property type="match status" value="1"/>
</dbReference>
<name>A0A7R7FS10_9BACT</name>
<evidence type="ECO:0000313" key="2">
    <source>
        <dbReference type="Proteomes" id="UP000515472"/>
    </source>
</evidence>